<feature type="signal peptide" evidence="2">
    <location>
        <begin position="1"/>
        <end position="21"/>
    </location>
</feature>
<organism evidence="4 5">
    <name type="scientific">Tetradesmus obliquus</name>
    <name type="common">Green alga</name>
    <name type="synonym">Acutodesmus obliquus</name>
    <dbReference type="NCBI Taxonomy" id="3088"/>
    <lineage>
        <taxon>Eukaryota</taxon>
        <taxon>Viridiplantae</taxon>
        <taxon>Chlorophyta</taxon>
        <taxon>core chlorophytes</taxon>
        <taxon>Chlorophyceae</taxon>
        <taxon>CS clade</taxon>
        <taxon>Sphaeropleales</taxon>
        <taxon>Scenedesmaceae</taxon>
        <taxon>Tetradesmus</taxon>
    </lineage>
</organism>
<dbReference type="GO" id="GO:0008237">
    <property type="term" value="F:metallopeptidase activity"/>
    <property type="evidence" value="ECO:0007669"/>
    <property type="project" value="InterPro"/>
</dbReference>
<reference evidence="4 5" key="1">
    <citation type="submission" date="2016-10" db="EMBL/GenBank/DDBJ databases">
        <authorList>
            <person name="Cai Z."/>
        </authorList>
    </citation>
    <scope>NUCLEOTIDE SEQUENCE [LARGE SCALE GENOMIC DNA]</scope>
</reference>
<dbReference type="Proteomes" id="UP000256970">
    <property type="component" value="Unassembled WGS sequence"/>
</dbReference>
<evidence type="ECO:0000256" key="1">
    <source>
        <dbReference type="ARBA" id="ARBA00023157"/>
    </source>
</evidence>
<feature type="domain" description="SMB" evidence="3">
    <location>
        <begin position="27"/>
        <end position="60"/>
    </location>
</feature>
<gene>
    <name evidence="4" type="ORF">BQ4739_LOCUS18346</name>
</gene>
<keyword evidence="1" id="KW-1015">Disulfide bond</keyword>
<proteinExistence type="predicted"/>
<dbReference type="InterPro" id="IPR024079">
    <property type="entry name" value="MetalloPept_cat_dom_sf"/>
</dbReference>
<dbReference type="Gene3D" id="3.40.390.10">
    <property type="entry name" value="Collagenase (Catalytic Domain)"/>
    <property type="match status" value="1"/>
</dbReference>
<dbReference type="InterPro" id="IPR001212">
    <property type="entry name" value="Somatomedin_B_dom"/>
</dbReference>
<evidence type="ECO:0000313" key="4">
    <source>
        <dbReference type="EMBL" id="SZX78016.1"/>
    </source>
</evidence>
<keyword evidence="5" id="KW-1185">Reference proteome</keyword>
<evidence type="ECO:0000259" key="3">
    <source>
        <dbReference type="PROSITE" id="PS50958"/>
    </source>
</evidence>
<dbReference type="PROSITE" id="PS50958">
    <property type="entry name" value="SMB_2"/>
    <property type="match status" value="1"/>
</dbReference>
<accession>A0A383WMP8</accession>
<dbReference type="Gene3D" id="4.10.410.20">
    <property type="match status" value="1"/>
</dbReference>
<dbReference type="EMBL" id="FNXT01001300">
    <property type="protein sequence ID" value="SZX78016.1"/>
    <property type="molecule type" value="Genomic_DNA"/>
</dbReference>
<keyword evidence="2" id="KW-0732">Signal</keyword>
<evidence type="ECO:0000313" key="5">
    <source>
        <dbReference type="Proteomes" id="UP000256970"/>
    </source>
</evidence>
<feature type="chain" id="PRO_5016615964" description="SMB domain-containing protein" evidence="2">
    <location>
        <begin position="22"/>
        <end position="518"/>
    </location>
</feature>
<evidence type="ECO:0000256" key="2">
    <source>
        <dbReference type="SAM" id="SignalP"/>
    </source>
</evidence>
<dbReference type="AlphaFoldDB" id="A0A383WMP8"/>
<protein>
    <recommendedName>
        <fullName evidence="3">SMB domain-containing protein</fullName>
    </recommendedName>
</protein>
<sequence>MAAARAAACLLLALIAGVVQSRLLQDDGETCAGSCGQAYVQNSNGGCHCDYWCNSIGDCCGGSAAKDLACPSSTPSLNKEAITDCSNALGKSDSTYGFKPGQCWCDSFCAAAGDCCPACAGCSSTNSSSSAGSSSSSRDFVQGVPQAVPATVKPRSVAQAMAQLHSHSDCGVLRQKTRLNALRTKYVPDVATASFNPETAKAAAAAVPASDDWDVAAEAAMQACQAADTGVPAEPYTFAVHWTAAQVCSGSSGCIGGDYTTETVHEQIAFMNKLFAHAGVAFTWDGVIHNATAGSYDEVDEDGWICALPRYGDGMTFHVITSPRHLFGGGVLGYTNYLSSFSKQYGGFPQCLNRVHIFEKTLPGLGGRSVVDGGLSDSGAVLAHEVGHQLMLHHTWFEATWERQEAAAQCRGSASMGPTDIAAFRSDGVRDTTAQSLNYTGQIIRFVGCHPATGLYTNSSINAQQSCTSAVGFPAGDAYYNNYNNLMSYGDKTCLRTITAGQAARARCAVKCMVLGQC</sequence>
<name>A0A383WMP8_TETOB</name>